<keyword evidence="7 8" id="KW-0424">Laminin EGF-like domain</keyword>
<dbReference type="InterPro" id="IPR050440">
    <property type="entry name" value="Laminin/Netrin_ECM"/>
</dbReference>
<evidence type="ECO:0000256" key="6">
    <source>
        <dbReference type="ARBA" id="ARBA00023180"/>
    </source>
</evidence>
<dbReference type="FunFam" id="2.10.25.10:FF:000074">
    <property type="entry name" value="Laminin subunit alpha"/>
    <property type="match status" value="1"/>
</dbReference>
<dbReference type="GO" id="GO:0005576">
    <property type="term" value="C:extracellular region"/>
    <property type="evidence" value="ECO:0007669"/>
    <property type="project" value="UniProtKB-SubCell"/>
</dbReference>
<dbReference type="PANTHER" id="PTHR10574">
    <property type="entry name" value="NETRIN/LAMININ-RELATED"/>
    <property type="match status" value="1"/>
</dbReference>
<keyword evidence="5 8" id="KW-1015">Disulfide bond</keyword>
<dbReference type="PRINTS" id="PR00011">
    <property type="entry name" value="EGFLAMININ"/>
</dbReference>
<keyword evidence="3" id="KW-0732">Signal</keyword>
<feature type="disulfide bond" evidence="8">
    <location>
        <begin position="50"/>
        <end position="59"/>
    </location>
</feature>
<keyword evidence="6" id="KW-0325">Glycoprotein</keyword>
<dbReference type="PROSITE" id="PS01248">
    <property type="entry name" value="EGF_LAM_1"/>
    <property type="match status" value="1"/>
</dbReference>
<evidence type="ECO:0000256" key="8">
    <source>
        <dbReference type="PROSITE-ProRule" id="PRU00460"/>
    </source>
</evidence>
<evidence type="ECO:0000256" key="3">
    <source>
        <dbReference type="ARBA" id="ARBA00022729"/>
    </source>
</evidence>
<dbReference type="AlphaFoldDB" id="A0A8S3JU96"/>
<comment type="subcellular location">
    <subcellularLocation>
        <location evidence="1">Secreted</location>
    </subcellularLocation>
</comment>
<dbReference type="GO" id="GO:0009888">
    <property type="term" value="P:tissue development"/>
    <property type="evidence" value="ECO:0007669"/>
    <property type="project" value="TreeGrafter"/>
</dbReference>
<dbReference type="FunFam" id="2.10.25.10:FF:000090">
    <property type="entry name" value="laminin subunit alpha"/>
    <property type="match status" value="1"/>
</dbReference>
<dbReference type="PANTHER" id="PTHR10574:SF406">
    <property type="entry name" value="LAMININ SUBUNIT ALPHA 5"/>
    <property type="match status" value="1"/>
</dbReference>
<keyword evidence="4" id="KW-0677">Repeat</keyword>
<dbReference type="InterPro" id="IPR002049">
    <property type="entry name" value="LE_dom"/>
</dbReference>
<dbReference type="EMBL" id="CAJOBJ010364759">
    <property type="protein sequence ID" value="CAF5220343.1"/>
    <property type="molecule type" value="Genomic_DNA"/>
</dbReference>
<comment type="caution">
    <text evidence="10">The sequence shown here is derived from an EMBL/GenBank/DDBJ whole genome shotgun (WGS) entry which is preliminary data.</text>
</comment>
<feature type="non-terminal residue" evidence="10">
    <location>
        <position position="1"/>
    </location>
</feature>
<sequence>KPGVTGLACDSCLENHYGYHACTNEGCKPCACGLGSIGPSCDLYTGQCQCKPGVGGRNCDVCLPGYWDLNVDGCKPCQCDRFGTVRDLSNTGLSCDAQTGRCYCIEGVRGERCDQCEEYYTIVE</sequence>
<comment type="caution">
    <text evidence="8">Lacks conserved residue(s) required for the propagation of feature annotation.</text>
</comment>
<feature type="domain" description="Laminin EGF-like" evidence="9">
    <location>
        <begin position="30"/>
        <end position="76"/>
    </location>
</feature>
<evidence type="ECO:0000313" key="11">
    <source>
        <dbReference type="Proteomes" id="UP000681720"/>
    </source>
</evidence>
<evidence type="ECO:0000259" key="9">
    <source>
        <dbReference type="PROSITE" id="PS50027"/>
    </source>
</evidence>
<proteinExistence type="predicted"/>
<name>A0A8S3JU96_9BILA</name>
<keyword evidence="2" id="KW-0964">Secreted</keyword>
<reference evidence="10" key="1">
    <citation type="submission" date="2021-02" db="EMBL/GenBank/DDBJ databases">
        <authorList>
            <person name="Nowell W R."/>
        </authorList>
    </citation>
    <scope>NUCLEOTIDE SEQUENCE</scope>
</reference>
<feature type="domain" description="Laminin EGF-like" evidence="9">
    <location>
        <begin position="77"/>
        <end position="124"/>
    </location>
</feature>
<dbReference type="CDD" id="cd00055">
    <property type="entry name" value="EGF_Lam"/>
    <property type="match status" value="2"/>
</dbReference>
<evidence type="ECO:0000256" key="7">
    <source>
        <dbReference type="ARBA" id="ARBA00023292"/>
    </source>
</evidence>
<evidence type="ECO:0000256" key="5">
    <source>
        <dbReference type="ARBA" id="ARBA00023157"/>
    </source>
</evidence>
<dbReference type="Proteomes" id="UP000681720">
    <property type="component" value="Unassembled WGS sequence"/>
</dbReference>
<evidence type="ECO:0000256" key="1">
    <source>
        <dbReference type="ARBA" id="ARBA00004613"/>
    </source>
</evidence>
<evidence type="ECO:0000256" key="2">
    <source>
        <dbReference type="ARBA" id="ARBA00022525"/>
    </source>
</evidence>
<feature type="disulfide bond" evidence="8">
    <location>
        <begin position="104"/>
        <end position="113"/>
    </location>
</feature>
<dbReference type="Gene3D" id="2.10.25.10">
    <property type="entry name" value="Laminin"/>
    <property type="match status" value="2"/>
</dbReference>
<dbReference type="SUPFAM" id="SSF57196">
    <property type="entry name" value="EGF/Laminin"/>
    <property type="match status" value="2"/>
</dbReference>
<dbReference type="SMART" id="SM00180">
    <property type="entry name" value="EGF_Lam"/>
    <property type="match status" value="2"/>
</dbReference>
<organism evidence="10 11">
    <name type="scientific">Rotaria magnacalcarata</name>
    <dbReference type="NCBI Taxonomy" id="392030"/>
    <lineage>
        <taxon>Eukaryota</taxon>
        <taxon>Metazoa</taxon>
        <taxon>Spiralia</taxon>
        <taxon>Gnathifera</taxon>
        <taxon>Rotifera</taxon>
        <taxon>Eurotatoria</taxon>
        <taxon>Bdelloidea</taxon>
        <taxon>Philodinida</taxon>
        <taxon>Philodinidae</taxon>
        <taxon>Rotaria</taxon>
    </lineage>
</organism>
<evidence type="ECO:0000256" key="4">
    <source>
        <dbReference type="ARBA" id="ARBA00022737"/>
    </source>
</evidence>
<accession>A0A8S3JU96</accession>
<protein>
    <recommendedName>
        <fullName evidence="9">Laminin EGF-like domain-containing protein</fullName>
    </recommendedName>
</protein>
<dbReference type="PROSITE" id="PS50027">
    <property type="entry name" value="EGF_LAM_2"/>
    <property type="match status" value="2"/>
</dbReference>
<feature type="non-terminal residue" evidence="10">
    <location>
        <position position="124"/>
    </location>
</feature>
<dbReference type="Pfam" id="PF00053">
    <property type="entry name" value="EGF_laminin"/>
    <property type="match status" value="3"/>
</dbReference>
<dbReference type="GO" id="GO:0009887">
    <property type="term" value="P:animal organ morphogenesis"/>
    <property type="evidence" value="ECO:0007669"/>
    <property type="project" value="TreeGrafter"/>
</dbReference>
<gene>
    <name evidence="10" type="ORF">GIL414_LOCUS83961</name>
</gene>
<evidence type="ECO:0000313" key="10">
    <source>
        <dbReference type="EMBL" id="CAF5220343.1"/>
    </source>
</evidence>